<feature type="signal peptide" evidence="2">
    <location>
        <begin position="1"/>
        <end position="15"/>
    </location>
</feature>
<organism evidence="3 4">
    <name type="scientific">Caenorhabditis angaria</name>
    <dbReference type="NCBI Taxonomy" id="860376"/>
    <lineage>
        <taxon>Eukaryota</taxon>
        <taxon>Metazoa</taxon>
        <taxon>Ecdysozoa</taxon>
        <taxon>Nematoda</taxon>
        <taxon>Chromadorea</taxon>
        <taxon>Rhabditida</taxon>
        <taxon>Rhabditina</taxon>
        <taxon>Rhabditomorpha</taxon>
        <taxon>Rhabditoidea</taxon>
        <taxon>Rhabditidae</taxon>
        <taxon>Peloderinae</taxon>
        <taxon>Caenorhabditis</taxon>
    </lineage>
</organism>
<accession>A0A9P1N8I0</accession>
<dbReference type="AlphaFoldDB" id="A0A9P1N8I0"/>
<keyword evidence="4" id="KW-1185">Reference proteome</keyword>
<feature type="region of interest" description="Disordered" evidence="1">
    <location>
        <begin position="71"/>
        <end position="129"/>
    </location>
</feature>
<gene>
    <name evidence="3" type="ORF">CAMP_LOCUS17716</name>
</gene>
<feature type="chain" id="PRO_5040209902" evidence="2">
    <location>
        <begin position="16"/>
        <end position="129"/>
    </location>
</feature>
<evidence type="ECO:0000313" key="4">
    <source>
        <dbReference type="Proteomes" id="UP001152747"/>
    </source>
</evidence>
<proteinExistence type="predicted"/>
<evidence type="ECO:0000256" key="1">
    <source>
        <dbReference type="SAM" id="MobiDB-lite"/>
    </source>
</evidence>
<keyword evidence="2" id="KW-0732">Signal</keyword>
<protein>
    <submittedName>
        <fullName evidence="3">Uncharacterized protein</fullName>
    </submittedName>
</protein>
<sequence>MVWLLFFSLIIGVQAQFFFQPFGGFFNQQPQQPQQQPNFFQNNIFQFPTQPPPQPVTTTLAPIPNPDLEVGNWQLPNPRNWPVGPDWNDPRNTPQEQLGWGGKDRTTTVKPIARAPTSKRVQKAVKKLH</sequence>
<evidence type="ECO:0000256" key="2">
    <source>
        <dbReference type="SAM" id="SignalP"/>
    </source>
</evidence>
<dbReference type="Proteomes" id="UP001152747">
    <property type="component" value="Unassembled WGS sequence"/>
</dbReference>
<dbReference type="OrthoDB" id="5875047at2759"/>
<dbReference type="EMBL" id="CANHGI010000006">
    <property type="protein sequence ID" value="CAI5455079.1"/>
    <property type="molecule type" value="Genomic_DNA"/>
</dbReference>
<evidence type="ECO:0000313" key="3">
    <source>
        <dbReference type="EMBL" id="CAI5455079.1"/>
    </source>
</evidence>
<name>A0A9P1N8I0_9PELO</name>
<reference evidence="3" key="1">
    <citation type="submission" date="2022-11" db="EMBL/GenBank/DDBJ databases">
        <authorList>
            <person name="Kikuchi T."/>
        </authorList>
    </citation>
    <scope>NUCLEOTIDE SEQUENCE</scope>
    <source>
        <strain evidence="3">PS1010</strain>
    </source>
</reference>
<comment type="caution">
    <text evidence="3">The sequence shown here is derived from an EMBL/GenBank/DDBJ whole genome shotgun (WGS) entry which is preliminary data.</text>
</comment>
<feature type="compositionally biased region" description="Basic residues" evidence="1">
    <location>
        <begin position="120"/>
        <end position="129"/>
    </location>
</feature>